<dbReference type="Pfam" id="PF00152">
    <property type="entry name" value="tRNA-synt_2"/>
    <property type="match status" value="1"/>
</dbReference>
<dbReference type="InterPro" id="IPR045864">
    <property type="entry name" value="aa-tRNA-synth_II/BPL/LPL"/>
</dbReference>
<evidence type="ECO:0000313" key="5">
    <source>
        <dbReference type="EMBL" id="SLM29280.1"/>
    </source>
</evidence>
<dbReference type="PROSITE" id="PS50862">
    <property type="entry name" value="AA_TRNA_LIGASE_II"/>
    <property type="match status" value="1"/>
</dbReference>
<dbReference type="GO" id="GO:0006430">
    <property type="term" value="P:lysyl-tRNA aminoacylation"/>
    <property type="evidence" value="ECO:0007669"/>
    <property type="project" value="InterPro"/>
</dbReference>
<dbReference type="InterPro" id="IPR004364">
    <property type="entry name" value="Aa-tRNA-synt_II"/>
</dbReference>
<reference evidence="5 6" key="1">
    <citation type="submission" date="2017-03" db="EMBL/GenBank/DDBJ databases">
        <authorList>
            <person name="Afonso C.L."/>
            <person name="Miller P.J."/>
            <person name="Scott M.A."/>
            <person name="Spackman E."/>
            <person name="Goraichik I."/>
            <person name="Dimitrov K.M."/>
            <person name="Suarez D.L."/>
            <person name="Swayne D.E."/>
        </authorList>
    </citation>
    <scope>NUCLEOTIDE SEQUENCE [LARGE SCALE GENOMIC DNA]</scope>
    <source>
        <strain evidence="5">PRJEB14757</strain>
    </source>
</reference>
<dbReference type="GO" id="GO:0004824">
    <property type="term" value="F:lysine-tRNA ligase activity"/>
    <property type="evidence" value="ECO:0007669"/>
    <property type="project" value="UniProtKB-EC"/>
</dbReference>
<dbReference type="GO" id="GO:0005524">
    <property type="term" value="F:ATP binding"/>
    <property type="evidence" value="ECO:0007669"/>
    <property type="project" value="UniProtKB-KW"/>
</dbReference>
<dbReference type="PANTHER" id="PTHR42918:SF6">
    <property type="entry name" value="ELONGATION FACTOR P--(R)-BETA-LYSINE LIGASE"/>
    <property type="match status" value="1"/>
</dbReference>
<dbReference type="Gene3D" id="3.30.930.10">
    <property type="entry name" value="Bira Bifunctional Protein, Domain 2"/>
    <property type="match status" value="1"/>
</dbReference>
<dbReference type="AlphaFoldDB" id="A0A1W1H9X0"/>
<feature type="domain" description="Aminoacyl-transfer RNA synthetases class-II family profile" evidence="4">
    <location>
        <begin position="11"/>
        <end position="321"/>
    </location>
</feature>
<dbReference type="InterPro" id="IPR018149">
    <property type="entry name" value="Lys-tRNA-synth_II_C"/>
</dbReference>
<keyword evidence="2" id="KW-0547">Nucleotide-binding</keyword>
<dbReference type="InterPro" id="IPR006195">
    <property type="entry name" value="aa-tRNA-synth_II"/>
</dbReference>
<evidence type="ECO:0000256" key="2">
    <source>
        <dbReference type="ARBA" id="ARBA00022741"/>
    </source>
</evidence>
<proteinExistence type="predicted"/>
<dbReference type="SUPFAM" id="SSF55681">
    <property type="entry name" value="Class II aaRS and biotin synthetases"/>
    <property type="match status" value="1"/>
</dbReference>
<keyword evidence="5" id="KW-0030">Aminoacyl-tRNA synthetase</keyword>
<keyword evidence="1 5" id="KW-0436">Ligase</keyword>
<dbReference type="PANTHER" id="PTHR42918">
    <property type="entry name" value="LYSYL-TRNA SYNTHETASE"/>
    <property type="match status" value="1"/>
</dbReference>
<dbReference type="STRING" id="1246637.MTBBW1_1740010"/>
<keyword evidence="6" id="KW-1185">Reference proteome</keyword>
<keyword evidence="3" id="KW-0067">ATP-binding</keyword>
<dbReference type="InterPro" id="IPR004525">
    <property type="entry name" value="EpmA"/>
</dbReference>
<dbReference type="OrthoDB" id="9801152at2"/>
<dbReference type="EC" id="6.1.1.6" evidence="5"/>
<protein>
    <submittedName>
        <fullName evidence="5">Lysyl-tRNA synthetase</fullName>
        <ecNumber evidence="5">6.1.1.6</ecNumber>
    </submittedName>
</protein>
<gene>
    <name evidence="5" type="primary">lysS</name>
    <name evidence="5" type="ORF">MTBBW1_1740010</name>
</gene>
<dbReference type="GO" id="GO:0005829">
    <property type="term" value="C:cytosol"/>
    <property type="evidence" value="ECO:0007669"/>
    <property type="project" value="TreeGrafter"/>
</dbReference>
<dbReference type="NCBIfam" id="TIGR00462">
    <property type="entry name" value="genX"/>
    <property type="match status" value="1"/>
</dbReference>
<sequence length="324" mass="37634">MKKHIEKRALMIRAIRSFFESEGYLEVETPSRIPIPVPEENIEPFESEGWYLQSSPEICMKRLAAQGYGKIFQICKCFRKDERGDRHLTELTMLEWYRKGYSYKELMAECCDLIRYVSAYIQNYGHVFPQNEKSSTKETNRHRNSNQPYLLEYGEHRIALGDKWNMISVRDAFRKYSSITMEEAEKSGRFDEIMAFEIEPELGLSTPEFIYDYPASMAALAKLKSNDHSLAERFELYIAGIELANGFSELTDPVEQRERFERVLEKRRQSEKDKHGEILPEKFLSDLGKMPLTAGIALGIDRLAMIFANASTIDEVVTFTPEIL</sequence>
<evidence type="ECO:0000259" key="4">
    <source>
        <dbReference type="PROSITE" id="PS50862"/>
    </source>
</evidence>
<name>A0A1W1H9X0_9BACT</name>
<evidence type="ECO:0000256" key="1">
    <source>
        <dbReference type="ARBA" id="ARBA00022598"/>
    </source>
</evidence>
<organism evidence="5 6">
    <name type="scientific">Desulfamplus magnetovallimortis</name>
    <dbReference type="NCBI Taxonomy" id="1246637"/>
    <lineage>
        <taxon>Bacteria</taxon>
        <taxon>Pseudomonadati</taxon>
        <taxon>Thermodesulfobacteriota</taxon>
        <taxon>Desulfobacteria</taxon>
        <taxon>Desulfobacterales</taxon>
        <taxon>Desulfobacteraceae</taxon>
        <taxon>Desulfamplus</taxon>
    </lineage>
</organism>
<dbReference type="GO" id="GO:0000049">
    <property type="term" value="F:tRNA binding"/>
    <property type="evidence" value="ECO:0007669"/>
    <property type="project" value="TreeGrafter"/>
</dbReference>
<dbReference type="RefSeq" id="WP_080806110.1">
    <property type="nucleotide sequence ID" value="NZ_LT828552.1"/>
</dbReference>
<evidence type="ECO:0000313" key="6">
    <source>
        <dbReference type="Proteomes" id="UP000191931"/>
    </source>
</evidence>
<dbReference type="EMBL" id="FWEV01000084">
    <property type="protein sequence ID" value="SLM29280.1"/>
    <property type="molecule type" value="Genomic_DNA"/>
</dbReference>
<dbReference type="Proteomes" id="UP000191931">
    <property type="component" value="Unassembled WGS sequence"/>
</dbReference>
<dbReference type="PRINTS" id="PR00982">
    <property type="entry name" value="TRNASYNTHLYS"/>
</dbReference>
<accession>A0A1W1H9X0</accession>
<evidence type="ECO:0000256" key="3">
    <source>
        <dbReference type="ARBA" id="ARBA00022840"/>
    </source>
</evidence>